<feature type="domain" description="TonB-dependent receptor plug" evidence="15">
    <location>
        <begin position="195"/>
        <end position="308"/>
    </location>
</feature>
<keyword evidence="17" id="KW-1185">Reference proteome</keyword>
<dbReference type="InterPro" id="IPR012910">
    <property type="entry name" value="Plug_dom"/>
</dbReference>
<evidence type="ECO:0000259" key="14">
    <source>
        <dbReference type="Pfam" id="PF00593"/>
    </source>
</evidence>
<comment type="caution">
    <text evidence="16">The sequence shown here is derived from an EMBL/GenBank/DDBJ whole genome shotgun (WGS) entry which is preliminary data.</text>
</comment>
<dbReference type="Pfam" id="PF13715">
    <property type="entry name" value="CarbopepD_reg_2"/>
    <property type="match status" value="1"/>
</dbReference>
<dbReference type="InterPro" id="IPR008969">
    <property type="entry name" value="CarboxyPept-like_regulatory"/>
</dbReference>
<keyword evidence="3 12" id="KW-1134">Transmembrane beta strand</keyword>
<dbReference type="PANTHER" id="PTHR32552">
    <property type="entry name" value="FERRICHROME IRON RECEPTOR-RELATED"/>
    <property type="match status" value="1"/>
</dbReference>
<evidence type="ECO:0000256" key="9">
    <source>
        <dbReference type="ARBA" id="ARBA00023077"/>
    </source>
</evidence>
<dbReference type="OrthoDB" id="9782587at2"/>
<keyword evidence="7" id="KW-0408">Iron</keyword>
<evidence type="ECO:0000256" key="1">
    <source>
        <dbReference type="ARBA" id="ARBA00004571"/>
    </source>
</evidence>
<dbReference type="InterPro" id="IPR037066">
    <property type="entry name" value="Plug_dom_sf"/>
</dbReference>
<evidence type="ECO:0000256" key="13">
    <source>
        <dbReference type="RuleBase" id="RU003357"/>
    </source>
</evidence>
<dbReference type="GO" id="GO:0009279">
    <property type="term" value="C:cell outer membrane"/>
    <property type="evidence" value="ECO:0007669"/>
    <property type="project" value="UniProtKB-SubCell"/>
</dbReference>
<keyword evidence="11 12" id="KW-0998">Cell outer membrane</keyword>
<protein>
    <submittedName>
        <fullName evidence="16">TonB-dependent receptor</fullName>
    </submittedName>
</protein>
<dbReference type="Pfam" id="PF00593">
    <property type="entry name" value="TonB_dep_Rec_b-barrel"/>
    <property type="match status" value="1"/>
</dbReference>
<dbReference type="PANTHER" id="PTHR32552:SF89">
    <property type="entry name" value="CATECHOLATE SIDEROPHORE RECEPTOR FIU"/>
    <property type="match status" value="1"/>
</dbReference>
<comment type="similarity">
    <text evidence="12 13">Belongs to the TonB-dependent receptor family.</text>
</comment>
<organism evidence="16 17">
    <name type="scientific">Hymenobacter elongatus</name>
    <dbReference type="NCBI Taxonomy" id="877208"/>
    <lineage>
        <taxon>Bacteria</taxon>
        <taxon>Pseudomonadati</taxon>
        <taxon>Bacteroidota</taxon>
        <taxon>Cytophagia</taxon>
        <taxon>Cytophagales</taxon>
        <taxon>Hymenobacteraceae</taxon>
        <taxon>Hymenobacter</taxon>
    </lineage>
</organism>
<dbReference type="Gene3D" id="2.170.130.10">
    <property type="entry name" value="TonB-dependent receptor, plug domain"/>
    <property type="match status" value="1"/>
</dbReference>
<evidence type="ECO:0000256" key="10">
    <source>
        <dbReference type="ARBA" id="ARBA00023136"/>
    </source>
</evidence>
<name>A0A4Z0PNA3_9BACT</name>
<keyword evidence="10 12" id="KW-0472">Membrane</keyword>
<accession>A0A4Z0PNA3</accession>
<comment type="subcellular location">
    <subcellularLocation>
        <location evidence="1 12">Cell outer membrane</location>
        <topology evidence="1 12">Multi-pass membrane protein</topology>
    </subcellularLocation>
</comment>
<dbReference type="Gene3D" id="2.60.40.1120">
    <property type="entry name" value="Carboxypeptidase-like, regulatory domain"/>
    <property type="match status" value="1"/>
</dbReference>
<evidence type="ECO:0000256" key="4">
    <source>
        <dbReference type="ARBA" id="ARBA00022496"/>
    </source>
</evidence>
<evidence type="ECO:0000256" key="6">
    <source>
        <dbReference type="ARBA" id="ARBA00022729"/>
    </source>
</evidence>
<evidence type="ECO:0000256" key="5">
    <source>
        <dbReference type="ARBA" id="ARBA00022692"/>
    </source>
</evidence>
<dbReference type="AlphaFoldDB" id="A0A4Z0PNA3"/>
<dbReference type="InterPro" id="IPR000531">
    <property type="entry name" value="Beta-barrel_TonB"/>
</dbReference>
<sequence>MRTKRERCFDRLSMTSFFMSLLIQEQVLYIAYIQKSCVRQTACAATAYLRAVWATPTAPSSFPFLSFMQLTPTHFRQWLPGLGLVCATAMPALAQDTGRVSGQIRDAQGQPLVGATVVLQPSGRNTTTNAQGQFELSGIGPGTYTVTTSFLGYRTATQTITVDATQNPVMNAALAEDALLMDGVVVTGTFNPQSKLESSTAVTTLSARQIQTRVSRGTADLLMAVPGFRVNSDGGEAANSVSARGLPANAESGFGFLQLLEDGLPLLEVGSLTFAKSDIHMRVDETLDRLEVVRGGSAAIQANNAPGGLINFLSKTGNSAQLSGTLKLTGGDQGFSSDRSGFAQLGGLQRVDANLGGPIKGTPLRFNVGGFYRYDVGTKYAGYPMNRGGQVKANMTYTLKNGYVRLYGKYLNDRVAYLTSIPYQNLNNPEQIPGGPDLHRGTMYSEYQRFHSLPNPFNNGQGTLNRDLADGQHTRYKSISSEVFFDLGNGFTLQDNARLLDANLSTDGVYDLTPPIPGVGLAQSYLRGFGALGANGFELRYADNNALVASGSYTAPTTANPNGVITPTGGNFNFNGNGLVNIAGIFPDEKPATNVINKLQISKTVGGHHLSGGWYASRYTIKEQLSYNQIVQEVANRPRLLNLTIKTAQGPAGFFFGGQDIQATQNGFLAYSFGTSGGVLANTDGTTQINSVFLGDEWAISEKLHLDLGVRYEASHNFGRAGKSAAVQRPDTRFNFNFTPTRATNPVYQNGGLDGNYLTQYDNSYLQNTGEFRSWDFLFETVNGSIGVNYKLDPRTALYGRYSNSGVVPTNDQWAFGSDPEDKTGNSTVRGSVQRVQQAEIGVKASTDRLGLGLTTFYSRNTNIPFTIQQVNPDGSFTLNRQRGSVQNAGLEAEITFQPVTGLTLRGIGTLQAPRIVEFKQLDETGALVSIDGNRLEDTPDILLEAGFEYSRAGFDVFSNYRFFGDRYANRRNTILLPSYGVLFGGLGYNFAGALQGVRLSVQGSNILNTLGYGDAAARNGENSAATSQKFVDDQTLNPSNGKTPSQSAYNLVRPILPRNITASVGYSF</sequence>
<keyword evidence="9 13" id="KW-0798">TonB box</keyword>
<evidence type="ECO:0000313" key="16">
    <source>
        <dbReference type="EMBL" id="TGE18075.1"/>
    </source>
</evidence>
<dbReference type="InterPro" id="IPR039426">
    <property type="entry name" value="TonB-dep_rcpt-like"/>
</dbReference>
<evidence type="ECO:0000259" key="15">
    <source>
        <dbReference type="Pfam" id="PF07715"/>
    </source>
</evidence>
<feature type="domain" description="TonB-dependent receptor-like beta-barrel" evidence="14">
    <location>
        <begin position="608"/>
        <end position="1007"/>
    </location>
</feature>
<dbReference type="PROSITE" id="PS52016">
    <property type="entry name" value="TONB_DEPENDENT_REC_3"/>
    <property type="match status" value="1"/>
</dbReference>
<evidence type="ECO:0000256" key="7">
    <source>
        <dbReference type="ARBA" id="ARBA00023004"/>
    </source>
</evidence>
<dbReference type="Pfam" id="PF07715">
    <property type="entry name" value="Plug"/>
    <property type="match status" value="1"/>
</dbReference>
<keyword evidence="5 12" id="KW-0812">Transmembrane</keyword>
<dbReference type="SUPFAM" id="SSF56935">
    <property type="entry name" value="Porins"/>
    <property type="match status" value="1"/>
</dbReference>
<evidence type="ECO:0000256" key="8">
    <source>
        <dbReference type="ARBA" id="ARBA00023065"/>
    </source>
</evidence>
<evidence type="ECO:0000256" key="2">
    <source>
        <dbReference type="ARBA" id="ARBA00022448"/>
    </source>
</evidence>
<dbReference type="Gene3D" id="2.40.170.20">
    <property type="entry name" value="TonB-dependent receptor, beta-barrel domain"/>
    <property type="match status" value="1"/>
</dbReference>
<keyword evidence="4" id="KW-0410">Iron transport</keyword>
<gene>
    <name evidence="16" type="ORF">E5J99_05950</name>
</gene>
<evidence type="ECO:0000313" key="17">
    <source>
        <dbReference type="Proteomes" id="UP000297739"/>
    </source>
</evidence>
<dbReference type="Proteomes" id="UP000297739">
    <property type="component" value="Unassembled WGS sequence"/>
</dbReference>
<keyword evidence="2 12" id="KW-0813">Transport</keyword>
<dbReference type="EMBL" id="SRLD01000008">
    <property type="protein sequence ID" value="TGE18075.1"/>
    <property type="molecule type" value="Genomic_DNA"/>
</dbReference>
<evidence type="ECO:0000256" key="11">
    <source>
        <dbReference type="ARBA" id="ARBA00023237"/>
    </source>
</evidence>
<keyword evidence="6" id="KW-0732">Signal</keyword>
<dbReference type="SUPFAM" id="SSF49464">
    <property type="entry name" value="Carboxypeptidase regulatory domain-like"/>
    <property type="match status" value="1"/>
</dbReference>
<dbReference type="InterPro" id="IPR036942">
    <property type="entry name" value="Beta-barrel_TonB_sf"/>
</dbReference>
<evidence type="ECO:0000256" key="3">
    <source>
        <dbReference type="ARBA" id="ARBA00022452"/>
    </source>
</evidence>
<proteinExistence type="inferred from homology"/>
<keyword evidence="16" id="KW-0675">Receptor</keyword>
<dbReference type="GO" id="GO:0015344">
    <property type="term" value="F:siderophore uptake transmembrane transporter activity"/>
    <property type="evidence" value="ECO:0007669"/>
    <property type="project" value="TreeGrafter"/>
</dbReference>
<reference evidence="16 17" key="1">
    <citation type="submission" date="2019-04" db="EMBL/GenBank/DDBJ databases">
        <authorList>
            <person name="Feng G."/>
            <person name="Zhang J."/>
            <person name="Zhu H."/>
        </authorList>
    </citation>
    <scope>NUCLEOTIDE SEQUENCE [LARGE SCALE GENOMIC DNA]</scope>
    <source>
        <strain evidence="16 17">JCM 17223</strain>
    </source>
</reference>
<evidence type="ECO:0000256" key="12">
    <source>
        <dbReference type="PROSITE-ProRule" id="PRU01360"/>
    </source>
</evidence>
<keyword evidence="8" id="KW-0406">Ion transport</keyword>